<dbReference type="Pfam" id="PF00397">
    <property type="entry name" value="WW"/>
    <property type="match status" value="1"/>
</dbReference>
<evidence type="ECO:0000313" key="4">
    <source>
        <dbReference type="Proteomes" id="UP000276991"/>
    </source>
</evidence>
<dbReference type="SMART" id="SM00456">
    <property type="entry name" value="WW"/>
    <property type="match status" value="1"/>
</dbReference>
<dbReference type="Gene3D" id="2.20.70.10">
    <property type="match status" value="1"/>
</dbReference>
<dbReference type="AlphaFoldDB" id="A0A498SJR7"/>
<evidence type="ECO:0000313" key="3">
    <source>
        <dbReference type="EMBL" id="VBB32086.1"/>
    </source>
</evidence>
<dbReference type="PROSITE" id="PS01159">
    <property type="entry name" value="WW_DOMAIN_1"/>
    <property type="match status" value="1"/>
</dbReference>
<name>A0A498SJR7_ACAVI</name>
<dbReference type="Pfam" id="PF13638">
    <property type="entry name" value="PIN_4"/>
    <property type="match status" value="1"/>
</dbReference>
<dbReference type="InterPro" id="IPR002716">
    <property type="entry name" value="PIN_dom"/>
</dbReference>
<dbReference type="STRING" id="6277.A0A498SJR7"/>
<keyword evidence="4" id="KW-1185">Reference proteome</keyword>
<dbReference type="InterPro" id="IPR001202">
    <property type="entry name" value="WW_dom"/>
</dbReference>
<dbReference type="SUPFAM" id="SSF51045">
    <property type="entry name" value="WW domain"/>
    <property type="match status" value="1"/>
</dbReference>
<evidence type="ECO:0000259" key="2">
    <source>
        <dbReference type="PROSITE" id="PS50020"/>
    </source>
</evidence>
<dbReference type="Proteomes" id="UP000276991">
    <property type="component" value="Unassembled WGS sequence"/>
</dbReference>
<dbReference type="OrthoDB" id="2017974at2759"/>
<dbReference type="CDD" id="cd00201">
    <property type="entry name" value="WW"/>
    <property type="match status" value="1"/>
</dbReference>
<protein>
    <recommendedName>
        <fullName evidence="2">WW domain-containing protein</fullName>
    </recommendedName>
</protein>
<dbReference type="Gene3D" id="3.40.50.1010">
    <property type="entry name" value="5'-nuclease"/>
    <property type="match status" value="1"/>
</dbReference>
<sequence>MGKKKKEIHVPGLPEQWKAYYSEKRERIFYFNTETKQSTWEMPIVEKSSRQSDLSAKEQVAQHQQKVSSALEKRDLTSRGSLDPMKTDETRMSDKLDCLHILNTPNTGETSEELMEIDDINIEEMNLHEEPMEIDIVVEEVQSFRREHFLHPDVFANAYSPFFHKYATACETIKSAGRVLVVFDTSCLLQDTVLLPMCIQSLYCSLIPYTVLQELDGLKKTVGFS</sequence>
<accession>A0A498SJR7</accession>
<feature type="domain" description="WW" evidence="2">
    <location>
        <begin position="11"/>
        <end position="45"/>
    </location>
</feature>
<reference evidence="3 4" key="1">
    <citation type="submission" date="2018-08" db="EMBL/GenBank/DDBJ databases">
        <authorList>
            <person name="Laetsch R D."/>
            <person name="Stevens L."/>
            <person name="Kumar S."/>
            <person name="Blaxter L. M."/>
        </authorList>
    </citation>
    <scope>NUCLEOTIDE SEQUENCE [LARGE SCALE GENOMIC DNA]</scope>
</reference>
<dbReference type="InterPro" id="IPR036020">
    <property type="entry name" value="WW_dom_sf"/>
</dbReference>
<organism evidence="3 4">
    <name type="scientific">Acanthocheilonema viteae</name>
    <name type="common">Filarial nematode worm</name>
    <name type="synonym">Dipetalonema viteae</name>
    <dbReference type="NCBI Taxonomy" id="6277"/>
    <lineage>
        <taxon>Eukaryota</taxon>
        <taxon>Metazoa</taxon>
        <taxon>Ecdysozoa</taxon>
        <taxon>Nematoda</taxon>
        <taxon>Chromadorea</taxon>
        <taxon>Rhabditida</taxon>
        <taxon>Spirurina</taxon>
        <taxon>Spiruromorpha</taxon>
        <taxon>Filarioidea</taxon>
        <taxon>Onchocercidae</taxon>
        <taxon>Acanthocheilonema</taxon>
    </lineage>
</organism>
<gene>
    <name evidence="3" type="ORF">NAV_LOCUS6877</name>
</gene>
<feature type="region of interest" description="Disordered" evidence="1">
    <location>
        <begin position="42"/>
        <end position="88"/>
    </location>
</feature>
<dbReference type="EMBL" id="UPTC01001531">
    <property type="protein sequence ID" value="VBB32086.1"/>
    <property type="molecule type" value="Genomic_DNA"/>
</dbReference>
<dbReference type="PROSITE" id="PS50020">
    <property type="entry name" value="WW_DOMAIN_2"/>
    <property type="match status" value="1"/>
</dbReference>
<evidence type="ECO:0000256" key="1">
    <source>
        <dbReference type="SAM" id="MobiDB-lite"/>
    </source>
</evidence>
<proteinExistence type="predicted"/>